<evidence type="ECO:0000259" key="3">
    <source>
        <dbReference type="PROSITE" id="PS50240"/>
    </source>
</evidence>
<keyword evidence="1" id="KW-1015">Disulfide bond</keyword>
<dbReference type="InterPro" id="IPR043504">
    <property type="entry name" value="Peptidase_S1_PA_chymotrypsin"/>
</dbReference>
<dbReference type="InterPro" id="IPR009003">
    <property type="entry name" value="Peptidase_S1_PA"/>
</dbReference>
<dbReference type="GO" id="GO:0006508">
    <property type="term" value="P:proteolysis"/>
    <property type="evidence" value="ECO:0007669"/>
    <property type="project" value="InterPro"/>
</dbReference>
<dbReference type="PANTHER" id="PTHR24256">
    <property type="entry name" value="TRYPTASE-RELATED"/>
    <property type="match status" value="1"/>
</dbReference>
<evidence type="ECO:0000313" key="4">
    <source>
        <dbReference type="EMBL" id="KAI8038415.1"/>
    </source>
</evidence>
<feature type="domain" description="Peptidase S1" evidence="3">
    <location>
        <begin position="1"/>
        <end position="207"/>
    </location>
</feature>
<protein>
    <recommendedName>
        <fullName evidence="3">Peptidase S1 domain-containing protein</fullName>
    </recommendedName>
</protein>
<evidence type="ECO:0000313" key="5">
    <source>
        <dbReference type="Proteomes" id="UP001059596"/>
    </source>
</evidence>
<dbReference type="PROSITE" id="PS50240">
    <property type="entry name" value="TRYPSIN_DOM"/>
    <property type="match status" value="1"/>
</dbReference>
<dbReference type="Gene3D" id="2.40.10.10">
    <property type="entry name" value="Trypsin-like serine proteases"/>
    <property type="match status" value="2"/>
</dbReference>
<comment type="similarity">
    <text evidence="2">Belongs to the peptidase S1 family. CLIP subfamily.</text>
</comment>
<dbReference type="InterPro" id="IPR051487">
    <property type="entry name" value="Ser/Thr_Proteases_Immune/Dev"/>
</dbReference>
<accession>A0A9P9YKK3</accession>
<evidence type="ECO:0000256" key="1">
    <source>
        <dbReference type="ARBA" id="ARBA00023157"/>
    </source>
</evidence>
<reference evidence="4" key="1">
    <citation type="journal article" date="2023" name="Genome Biol. Evol.">
        <title>Long-read-based Genome Assembly of Drosophila gunungcola Reveals Fewer Chemosensory Genes in Flower-breeding Species.</title>
        <authorList>
            <person name="Negi A."/>
            <person name="Liao B.Y."/>
            <person name="Yeh S.D."/>
        </authorList>
    </citation>
    <scope>NUCLEOTIDE SEQUENCE</scope>
    <source>
        <strain evidence="4">Sukarami</strain>
    </source>
</reference>
<dbReference type="InterPro" id="IPR001254">
    <property type="entry name" value="Trypsin_dom"/>
</dbReference>
<dbReference type="GO" id="GO:0004252">
    <property type="term" value="F:serine-type endopeptidase activity"/>
    <property type="evidence" value="ECO:0007669"/>
    <property type="project" value="InterPro"/>
</dbReference>
<comment type="caution">
    <text evidence="4">The sequence shown here is derived from an EMBL/GenBank/DDBJ whole genome shotgun (WGS) entry which is preliminary data.</text>
</comment>
<organism evidence="4 5">
    <name type="scientific">Drosophila gunungcola</name>
    <name type="common">fruit fly</name>
    <dbReference type="NCBI Taxonomy" id="103775"/>
    <lineage>
        <taxon>Eukaryota</taxon>
        <taxon>Metazoa</taxon>
        <taxon>Ecdysozoa</taxon>
        <taxon>Arthropoda</taxon>
        <taxon>Hexapoda</taxon>
        <taxon>Insecta</taxon>
        <taxon>Pterygota</taxon>
        <taxon>Neoptera</taxon>
        <taxon>Endopterygota</taxon>
        <taxon>Diptera</taxon>
        <taxon>Brachycera</taxon>
        <taxon>Muscomorpha</taxon>
        <taxon>Ephydroidea</taxon>
        <taxon>Drosophilidae</taxon>
        <taxon>Drosophila</taxon>
        <taxon>Sophophora</taxon>
    </lineage>
</organism>
<dbReference type="EMBL" id="JAMKOV010000007">
    <property type="protein sequence ID" value="KAI8038415.1"/>
    <property type="molecule type" value="Genomic_DNA"/>
</dbReference>
<name>A0A9P9YKK3_9MUSC</name>
<dbReference type="AlphaFoldDB" id="A0A9P9YKK3"/>
<keyword evidence="5" id="KW-1185">Reference proteome</keyword>
<gene>
    <name evidence="4" type="ORF">M5D96_008313</name>
</gene>
<dbReference type="SUPFAM" id="SSF50494">
    <property type="entry name" value="Trypsin-like serine proteases"/>
    <property type="match status" value="1"/>
</dbReference>
<proteinExistence type="inferred from homology"/>
<dbReference type="Proteomes" id="UP001059596">
    <property type="component" value="Unassembled WGS sequence"/>
</dbReference>
<evidence type="ECO:0000256" key="2">
    <source>
        <dbReference type="ARBA" id="ARBA00024195"/>
    </source>
</evidence>
<dbReference type="SMART" id="SM00020">
    <property type="entry name" value="Tryp_SPc"/>
    <property type="match status" value="1"/>
</dbReference>
<dbReference type="CDD" id="cd00190">
    <property type="entry name" value="Tryp_SPc"/>
    <property type="match status" value="1"/>
</dbReference>
<dbReference type="Pfam" id="PF00089">
    <property type="entry name" value="Trypsin"/>
    <property type="match status" value="1"/>
</dbReference>
<sequence>MENQHDLALEGEFPWMVALMDENDQYFGGGSLIAPDVVLTSSYVTKDKEIEQIFVRAGEWNFKNTSEPQPHVKVGIRSKVRHPGFRIASGANNAALLFLESPLELTRHIQPICMPAASRNFDSSRCIVSGWGKKLNSDVRYMDVLKKIEVPLVKNPVCQTIMQLLNEDDFLLDESLMCAGGELTKDSCIARWWLSACLSPEGRSRAV</sequence>